<evidence type="ECO:0008006" key="3">
    <source>
        <dbReference type="Google" id="ProtNLM"/>
    </source>
</evidence>
<dbReference type="Gene3D" id="2.90.10.10">
    <property type="entry name" value="Bulb-type lectin domain"/>
    <property type="match status" value="3"/>
</dbReference>
<dbReference type="AlphaFoldDB" id="A0AAD4D5K6"/>
<reference evidence="1" key="1">
    <citation type="journal article" date="2020" name="Fungal Divers.">
        <title>Resolving the Mortierellaceae phylogeny through synthesis of multi-gene phylogenetics and phylogenomics.</title>
        <authorList>
            <person name="Vandepol N."/>
            <person name="Liber J."/>
            <person name="Desiro A."/>
            <person name="Na H."/>
            <person name="Kennedy M."/>
            <person name="Barry K."/>
            <person name="Grigoriev I.V."/>
            <person name="Miller A.N."/>
            <person name="O'Donnell K."/>
            <person name="Stajich J.E."/>
            <person name="Bonito G."/>
        </authorList>
    </citation>
    <scope>NUCLEOTIDE SEQUENCE</scope>
    <source>
        <strain evidence="1">NRRL 28262</strain>
    </source>
</reference>
<organism evidence="1 2">
    <name type="scientific">Linnemannia exigua</name>
    <dbReference type="NCBI Taxonomy" id="604196"/>
    <lineage>
        <taxon>Eukaryota</taxon>
        <taxon>Fungi</taxon>
        <taxon>Fungi incertae sedis</taxon>
        <taxon>Mucoromycota</taxon>
        <taxon>Mortierellomycotina</taxon>
        <taxon>Mortierellomycetes</taxon>
        <taxon>Mortierellales</taxon>
        <taxon>Mortierellaceae</taxon>
        <taxon>Linnemannia</taxon>
    </lineage>
</organism>
<dbReference type="Proteomes" id="UP001194580">
    <property type="component" value="Unassembled WGS sequence"/>
</dbReference>
<dbReference type="SUPFAM" id="SSF51110">
    <property type="entry name" value="alpha-D-mannose-specific plant lectins"/>
    <property type="match status" value="1"/>
</dbReference>
<protein>
    <recommendedName>
        <fullName evidence="3">Bulb-type lectin domain-containing protein</fullName>
    </recommendedName>
</protein>
<name>A0AAD4D5K6_9FUNG</name>
<proteinExistence type="predicted"/>
<accession>A0AAD4D5K6</accession>
<gene>
    <name evidence="1" type="ORF">BGZ95_002406</name>
</gene>
<evidence type="ECO:0000313" key="2">
    <source>
        <dbReference type="Proteomes" id="UP001194580"/>
    </source>
</evidence>
<dbReference type="InterPro" id="IPR036426">
    <property type="entry name" value="Bulb-type_lectin_dom_sf"/>
</dbReference>
<evidence type="ECO:0000313" key="1">
    <source>
        <dbReference type="EMBL" id="KAG0268562.1"/>
    </source>
</evidence>
<keyword evidence="2" id="KW-1185">Reference proteome</keyword>
<comment type="caution">
    <text evidence="1">The sequence shown here is derived from an EMBL/GenBank/DDBJ whole genome shotgun (WGS) entry which is preliminary data.</text>
</comment>
<dbReference type="EMBL" id="JAAAIL010001509">
    <property type="protein sequence ID" value="KAG0268562.1"/>
    <property type="molecule type" value="Genomic_DNA"/>
</dbReference>
<sequence length="784" mass="86327">MGHMPIGSDEMRKQEKYERSIFTPTLISQLITTFHPHSTVHLKMKLKLLIAALLLASQAQALGPTLGVSYVYAIFSSVIHDVAELIKNSSWDKGKVVFFTKVGVNGIGGNAGTDGPFPLMTAWSISKTRVATNDPKIAGLPGHKLPWVDSGVLRPFEISVIDPTDHYEFITTASDQEEANAICVSSISVAPDGNSPSTAYTIPADLVLSMDGSVPWTYSGDSAYIQLPSNGCKSVRIPTKCIWMSNFIKADDFIPVTSISLIDVPNYLARIKEPTPRLPKPENFKIIRATQPLPKRRKRDLDLDRQDYVVSGYQSAKFLCESKSSYGANFLSTTEELFCHMDNNYKDLYPKCSSLSDIGCYRLTNGTLTLVAPTRSNGGEMIISSPLPVMPLSSDDVAPPPSLQKRADCVSGVKKSFLRAGETMSMDDYLAASQGGFQAAVTAKGDFIVYNSDKDEYPLTSATWKLGGDAEEGSYVVEVKKNGQICTRNTETKVLVKCVGVKGPEGPAYVLTLNPEGHLYVNNGDKIHFTTDPSTPVAPDDINGYKLTPINSFKSGISIQPGTTFKSTDGSTKMEYVKEGYLCIYNKLGYNTWCLDQPAGDRTEVWLALSAQGLLCSSRSTGSYLNSRCTGDGNKDSGYFAVLHNDGFLRVYNNEKELQWTRGGAHFHRERNTLRADTFREQRGEVRSDNDKYSIFSHENGGTYILNNSNGLVDWYIGGGYATGAPFIMVLQKDGNLCTRRKSDQVNVNCITDKSRPNDKYLLHMNNDGHAYIYTPNGSYLWRS</sequence>